<proteinExistence type="predicted"/>
<dbReference type="SUPFAM" id="SSF55961">
    <property type="entry name" value="Bet v1-like"/>
    <property type="match status" value="1"/>
</dbReference>
<keyword evidence="3" id="KW-1185">Reference proteome</keyword>
<organism evidence="2 3">
    <name type="scientific">Perilla frutescens var. hirtella</name>
    <name type="common">Perilla citriodora</name>
    <name type="synonym">Perilla setoyensis</name>
    <dbReference type="NCBI Taxonomy" id="608512"/>
    <lineage>
        <taxon>Eukaryota</taxon>
        <taxon>Viridiplantae</taxon>
        <taxon>Streptophyta</taxon>
        <taxon>Embryophyta</taxon>
        <taxon>Tracheophyta</taxon>
        <taxon>Spermatophyta</taxon>
        <taxon>Magnoliopsida</taxon>
        <taxon>eudicotyledons</taxon>
        <taxon>Gunneridae</taxon>
        <taxon>Pentapetalae</taxon>
        <taxon>asterids</taxon>
        <taxon>lamiids</taxon>
        <taxon>Lamiales</taxon>
        <taxon>Lamiaceae</taxon>
        <taxon>Nepetoideae</taxon>
        <taxon>Elsholtzieae</taxon>
        <taxon>Perilla</taxon>
    </lineage>
</organism>
<dbReference type="GO" id="GO:0006952">
    <property type="term" value="P:defense response"/>
    <property type="evidence" value="ECO:0007669"/>
    <property type="project" value="InterPro"/>
</dbReference>
<dbReference type="EMBL" id="SDAM02029598">
    <property type="protein sequence ID" value="KAH6755637.1"/>
    <property type="molecule type" value="Genomic_DNA"/>
</dbReference>
<accession>A0AAD4NWY2</accession>
<dbReference type="CDD" id="cd07816">
    <property type="entry name" value="Bet_v1-like"/>
    <property type="match status" value="1"/>
</dbReference>
<comment type="caution">
    <text evidence="2">The sequence shown here is derived from an EMBL/GenBank/DDBJ whole genome shotgun (WGS) entry which is preliminary data.</text>
</comment>
<sequence>MASFPNKVIAQVAFKAGGNIFHHLLADNPKHLAKATPVTIQACDLHQGNYGVNGSVVQWKYTLDGKPQIAKQVLENIDKEKKQISWKTVEGDMLELYKRITTTVHVETKSGVDFVTWTLDYELIDADKPHPLPVLNLLIELTKELEAHIFGVNVEMSGFAIVLQEGSLCVHAGVQISVRFKLRTTGLCVGTNVRSHSGGLHAWLATGGLSLHFFKTPLTTHSPLFSSPEEAPVHTTRSRLLISLPEEAPVHQLYDQVLQVPTRLVRWKKLRSIRCIIKFFKFQLVLQIQFQL</sequence>
<dbReference type="AlphaFoldDB" id="A0AAD4NWY2"/>
<dbReference type="InterPro" id="IPR023393">
    <property type="entry name" value="START-like_dom_sf"/>
</dbReference>
<dbReference type="SMART" id="SM01037">
    <property type="entry name" value="Bet_v_1"/>
    <property type="match status" value="1"/>
</dbReference>
<evidence type="ECO:0000313" key="2">
    <source>
        <dbReference type="EMBL" id="KAH6755637.1"/>
    </source>
</evidence>
<dbReference type="InterPro" id="IPR000916">
    <property type="entry name" value="Bet_v_I/MLP"/>
</dbReference>
<reference evidence="2 3" key="1">
    <citation type="journal article" date="2021" name="Nat. Commun.">
        <title>Incipient diploidization of the medicinal plant Perilla within 10,000 years.</title>
        <authorList>
            <person name="Zhang Y."/>
            <person name="Shen Q."/>
            <person name="Leng L."/>
            <person name="Zhang D."/>
            <person name="Chen S."/>
            <person name="Shi Y."/>
            <person name="Ning Z."/>
            <person name="Chen S."/>
        </authorList>
    </citation>
    <scope>NUCLEOTIDE SEQUENCE [LARGE SCALE GENOMIC DNA]</scope>
    <source>
        <strain evidence="3">cv. PC099</strain>
    </source>
</reference>
<dbReference type="Pfam" id="PF00407">
    <property type="entry name" value="Bet_v_1"/>
    <property type="match status" value="1"/>
</dbReference>
<evidence type="ECO:0000313" key="3">
    <source>
        <dbReference type="Proteomes" id="UP001190926"/>
    </source>
</evidence>
<protein>
    <recommendedName>
        <fullName evidence="1">Bet v I/Major latex protein domain-containing protein</fullName>
    </recommendedName>
</protein>
<gene>
    <name evidence="2" type="ORF">C2S53_011204</name>
</gene>
<dbReference type="Proteomes" id="UP001190926">
    <property type="component" value="Unassembled WGS sequence"/>
</dbReference>
<name>A0AAD4NWY2_PERFH</name>
<evidence type="ECO:0000259" key="1">
    <source>
        <dbReference type="SMART" id="SM01037"/>
    </source>
</evidence>
<feature type="domain" description="Bet v I/Major latex protein" evidence="1">
    <location>
        <begin position="3"/>
        <end position="152"/>
    </location>
</feature>
<dbReference type="InterPro" id="IPR051761">
    <property type="entry name" value="MLP-like_ligand-binding"/>
</dbReference>
<dbReference type="PANTHER" id="PTHR31907">
    <property type="entry name" value="MLP-LIKE PROTEIN 423"/>
    <property type="match status" value="1"/>
</dbReference>
<dbReference type="Gene3D" id="3.30.530.20">
    <property type="match status" value="1"/>
</dbReference>